<proteinExistence type="predicted"/>
<comment type="caution">
    <text evidence="2">The sequence shown here is derived from an EMBL/GenBank/DDBJ whole genome shotgun (WGS) entry which is preliminary data.</text>
</comment>
<name>A0ABW8AJE6_9ACTN</name>
<dbReference type="RefSeq" id="WP_398276246.1">
    <property type="nucleotide sequence ID" value="NZ_JBITLV010000001.1"/>
</dbReference>
<evidence type="ECO:0000313" key="2">
    <source>
        <dbReference type="EMBL" id="MFI7586499.1"/>
    </source>
</evidence>
<sequence>MSALQSLGVDGDLPGPARSPGGLCGSLAAVGHPVPTDLATVAWLALALHRPILVEPADPEADGAEHRHAEHRHAEHRHAEHRHAEHSHAGQSLAEGLAAVLGRDLVRITCHPAMAGGDGLPARAVQRARRTPAVLLVEGAHTAPQPFLDGLLAELGAPGPYDPVLVLVAARPVSPALARRCLTARP</sequence>
<keyword evidence="3" id="KW-1185">Reference proteome</keyword>
<reference evidence="2 3" key="1">
    <citation type="submission" date="2024-10" db="EMBL/GenBank/DDBJ databases">
        <title>The Natural Products Discovery Center: Release of the First 8490 Sequenced Strains for Exploring Actinobacteria Biosynthetic Diversity.</title>
        <authorList>
            <person name="Kalkreuter E."/>
            <person name="Kautsar S.A."/>
            <person name="Yang D."/>
            <person name="Bader C.D."/>
            <person name="Teijaro C.N."/>
            <person name="Fluegel L."/>
            <person name="Davis C.M."/>
            <person name="Simpson J.R."/>
            <person name="Lauterbach L."/>
            <person name="Steele A.D."/>
            <person name="Gui C."/>
            <person name="Meng S."/>
            <person name="Li G."/>
            <person name="Viehrig K."/>
            <person name="Ye F."/>
            <person name="Su P."/>
            <person name="Kiefer A.F."/>
            <person name="Nichols A."/>
            <person name="Cepeda A.J."/>
            <person name="Yan W."/>
            <person name="Fan B."/>
            <person name="Jiang Y."/>
            <person name="Adhikari A."/>
            <person name="Zheng C.-J."/>
            <person name="Schuster L."/>
            <person name="Cowan T.M."/>
            <person name="Smanski M.J."/>
            <person name="Chevrette M.G."/>
            <person name="De Carvalho L.P.S."/>
            <person name="Shen B."/>
        </authorList>
    </citation>
    <scope>NUCLEOTIDE SEQUENCE [LARGE SCALE GENOMIC DNA]</scope>
    <source>
        <strain evidence="2 3">NPDC049639</strain>
    </source>
</reference>
<accession>A0ABW8AJE6</accession>
<gene>
    <name evidence="2" type="ORF">ACIB24_05435</name>
</gene>
<organism evidence="2 3">
    <name type="scientific">Spongisporangium articulatum</name>
    <dbReference type="NCBI Taxonomy" id="3362603"/>
    <lineage>
        <taxon>Bacteria</taxon>
        <taxon>Bacillati</taxon>
        <taxon>Actinomycetota</taxon>
        <taxon>Actinomycetes</taxon>
        <taxon>Kineosporiales</taxon>
        <taxon>Kineosporiaceae</taxon>
        <taxon>Spongisporangium</taxon>
    </lineage>
</organism>
<dbReference type="EMBL" id="JBITLV010000001">
    <property type="protein sequence ID" value="MFI7586499.1"/>
    <property type="molecule type" value="Genomic_DNA"/>
</dbReference>
<evidence type="ECO:0000313" key="3">
    <source>
        <dbReference type="Proteomes" id="UP001612915"/>
    </source>
</evidence>
<feature type="compositionally biased region" description="Basic residues" evidence="1">
    <location>
        <begin position="69"/>
        <end position="81"/>
    </location>
</feature>
<protein>
    <submittedName>
        <fullName evidence="2">Uncharacterized protein</fullName>
    </submittedName>
</protein>
<evidence type="ECO:0000256" key="1">
    <source>
        <dbReference type="SAM" id="MobiDB-lite"/>
    </source>
</evidence>
<feature type="region of interest" description="Disordered" evidence="1">
    <location>
        <begin position="60"/>
        <end position="92"/>
    </location>
</feature>
<dbReference type="Proteomes" id="UP001612915">
    <property type="component" value="Unassembled WGS sequence"/>
</dbReference>